<reference evidence="3 4" key="1">
    <citation type="journal article" date="2023" name="IScience">
        <title>Expanded male sex-determining region conserved during the evolution of homothallism in the green alga Volvox.</title>
        <authorList>
            <person name="Yamamoto K."/>
            <person name="Matsuzaki R."/>
            <person name="Mahakham W."/>
            <person name="Heman W."/>
            <person name="Sekimoto H."/>
            <person name="Kawachi M."/>
            <person name="Minakuchi Y."/>
            <person name="Toyoda A."/>
            <person name="Nozaki H."/>
        </authorList>
    </citation>
    <scope>NUCLEOTIDE SEQUENCE [LARGE SCALE GENOMIC DNA]</scope>
    <source>
        <strain evidence="3 4">NIES-4468</strain>
    </source>
</reference>
<comment type="subcellular location">
    <subcellularLocation>
        <location evidence="1">Nucleus</location>
    </subcellularLocation>
</comment>
<dbReference type="Pfam" id="PF04005">
    <property type="entry name" value="Hus1"/>
    <property type="match status" value="1"/>
</dbReference>
<dbReference type="PANTHER" id="PTHR12900:SF0">
    <property type="entry name" value="CHECKPOINT PROTEIN"/>
    <property type="match status" value="1"/>
</dbReference>
<dbReference type="PANTHER" id="PTHR12900">
    <property type="entry name" value="MITOTIC AND DNA DAMAGE CHECKPOINT PROTEIN HUS1"/>
    <property type="match status" value="1"/>
</dbReference>
<dbReference type="Proteomes" id="UP001165090">
    <property type="component" value="Unassembled WGS sequence"/>
</dbReference>
<gene>
    <name evidence="3" type="ORF">VaNZ11_000200</name>
</gene>
<protein>
    <recommendedName>
        <fullName evidence="5">Checkpoint protein</fullName>
    </recommendedName>
</protein>
<dbReference type="InterPro" id="IPR007150">
    <property type="entry name" value="HUS1/Mec3"/>
</dbReference>
<evidence type="ECO:0000256" key="2">
    <source>
        <dbReference type="ARBA" id="ARBA00023242"/>
    </source>
</evidence>
<sequence length="304" mass="32328">MKLKGKLTEHGARILWKNFLPTIEKFGKTCQVLLGTDDINFIQTSLNTDGVHVTARFAAETLFEVESYRCQSKHFNLIAFQVEVGLLLRVLKGAAATNSEMVEVKLTTRQIPGPAGEAQSKPFLSFTAVGASTTVVQDVPISKPYTALEVQSLVAAKDVGAFCPAYVDVVPALGPAQAIVDRLKTVDDTAMLAVSRGGEAHVLVQTPSVALGAQLRDLPVYPHTAYDPAGGDRLGTGSGHAPDFWLELPMPPLVRPMSCGCITTLKLIPRCTNPTPVLPFNSPSAISCGYSQVQVGQRSAAGSA</sequence>
<proteinExistence type="predicted"/>
<organism evidence="3 4">
    <name type="scientific">Volvox africanus</name>
    <dbReference type="NCBI Taxonomy" id="51714"/>
    <lineage>
        <taxon>Eukaryota</taxon>
        <taxon>Viridiplantae</taxon>
        <taxon>Chlorophyta</taxon>
        <taxon>core chlorophytes</taxon>
        <taxon>Chlorophyceae</taxon>
        <taxon>CS clade</taxon>
        <taxon>Chlamydomonadales</taxon>
        <taxon>Volvocaceae</taxon>
        <taxon>Volvox</taxon>
    </lineage>
</organism>
<comment type="caution">
    <text evidence="3">The sequence shown here is derived from an EMBL/GenBank/DDBJ whole genome shotgun (WGS) entry which is preliminary data.</text>
</comment>
<keyword evidence="2" id="KW-0539">Nucleus</keyword>
<evidence type="ECO:0000313" key="4">
    <source>
        <dbReference type="Proteomes" id="UP001165090"/>
    </source>
</evidence>
<dbReference type="Gene3D" id="3.70.10.10">
    <property type="match status" value="1"/>
</dbReference>
<evidence type="ECO:0000313" key="3">
    <source>
        <dbReference type="EMBL" id="GLI58573.1"/>
    </source>
</evidence>
<dbReference type="EMBL" id="BSDZ01000003">
    <property type="protein sequence ID" value="GLI58573.1"/>
    <property type="molecule type" value="Genomic_DNA"/>
</dbReference>
<name>A0ABQ5RN08_9CHLO</name>
<keyword evidence="4" id="KW-1185">Reference proteome</keyword>
<evidence type="ECO:0008006" key="5">
    <source>
        <dbReference type="Google" id="ProtNLM"/>
    </source>
</evidence>
<evidence type="ECO:0000256" key="1">
    <source>
        <dbReference type="ARBA" id="ARBA00004123"/>
    </source>
</evidence>
<accession>A0ABQ5RN08</accession>